<evidence type="ECO:0000256" key="1">
    <source>
        <dbReference type="SAM" id="MobiDB-lite"/>
    </source>
</evidence>
<evidence type="ECO:0000313" key="3">
    <source>
        <dbReference type="Proteomes" id="UP001161294"/>
    </source>
</evidence>
<feature type="region of interest" description="Disordered" evidence="1">
    <location>
        <begin position="27"/>
        <end position="54"/>
    </location>
</feature>
<sequence length="54" mass="5814">MLKMDLALIHNAMDAHEKRAIMGCAHQPCTPTSPVRGEPDAENPPVHAGKLLAK</sequence>
<proteinExistence type="predicted"/>
<dbReference type="EMBL" id="JAOCJW010000017">
    <property type="protein sequence ID" value="MDH2005870.1"/>
    <property type="molecule type" value="Genomic_DNA"/>
</dbReference>
<reference evidence="2" key="1">
    <citation type="submission" date="2022-09" db="EMBL/GenBank/DDBJ databases">
        <title>Intensive care unit water sources are persistently colonized with multi-drug resistant bacteria and are the site of extensive horizontal gene transfer of antibiotic resistance genes.</title>
        <authorList>
            <person name="Diorio-Toth L."/>
        </authorList>
    </citation>
    <scope>NUCLEOTIDE SEQUENCE</scope>
    <source>
        <strain evidence="2">GD03686</strain>
    </source>
</reference>
<gene>
    <name evidence="2" type="ORF">N5J23_09980</name>
</gene>
<accession>A0AA42W249</accession>
<organism evidence="2 3">
    <name type="scientific">Comamonas aquatica</name>
    <dbReference type="NCBI Taxonomy" id="225991"/>
    <lineage>
        <taxon>Bacteria</taxon>
        <taxon>Pseudomonadati</taxon>
        <taxon>Pseudomonadota</taxon>
        <taxon>Betaproteobacteria</taxon>
        <taxon>Burkholderiales</taxon>
        <taxon>Comamonadaceae</taxon>
        <taxon>Comamonas</taxon>
    </lineage>
</organism>
<comment type="caution">
    <text evidence="2">The sequence shown here is derived from an EMBL/GenBank/DDBJ whole genome shotgun (WGS) entry which is preliminary data.</text>
</comment>
<evidence type="ECO:0000313" key="2">
    <source>
        <dbReference type="EMBL" id="MDH2005870.1"/>
    </source>
</evidence>
<protein>
    <submittedName>
        <fullName evidence="2">Uncharacterized protein</fullName>
    </submittedName>
</protein>
<dbReference type="AlphaFoldDB" id="A0AA42W249"/>
<dbReference type="Proteomes" id="UP001161294">
    <property type="component" value="Unassembled WGS sequence"/>
</dbReference>
<dbReference type="RefSeq" id="WP_279851941.1">
    <property type="nucleotide sequence ID" value="NZ_JAOCIA010000016.1"/>
</dbReference>
<name>A0AA42W249_9BURK</name>